<accession>A0A9N8MT52</accession>
<organism evidence="1 2">
    <name type="scientific">Paraburkholderia domus</name>
    <dbReference type="NCBI Taxonomy" id="2793075"/>
    <lineage>
        <taxon>Bacteria</taxon>
        <taxon>Pseudomonadati</taxon>
        <taxon>Pseudomonadota</taxon>
        <taxon>Betaproteobacteria</taxon>
        <taxon>Burkholderiales</taxon>
        <taxon>Burkholderiaceae</taxon>
        <taxon>Paraburkholderia</taxon>
    </lineage>
</organism>
<dbReference type="EMBL" id="CAJNAS010000008">
    <property type="protein sequence ID" value="CAE6898863.1"/>
    <property type="molecule type" value="Genomic_DNA"/>
</dbReference>
<reference evidence="1" key="1">
    <citation type="submission" date="2021-02" db="EMBL/GenBank/DDBJ databases">
        <authorList>
            <person name="Vanwijnsberghe S."/>
        </authorList>
    </citation>
    <scope>NUCLEOTIDE SEQUENCE</scope>
    <source>
        <strain evidence="1">R-70211</strain>
    </source>
</reference>
<gene>
    <name evidence="1" type="ORF">R70211_03164</name>
</gene>
<sequence>MLRPIDEVTLAIGEPYEQMRQHSRSTLPALESNANWGGYVSRPTRLRFTAPKYGFVTPAAKFLVVNYDRKGNVDSVTLSPQVTTLHLDEAMAILEDIQDQLRRGGWKPFREARSQPIEDTPTRRAEIRTCAAPTSYWQAENKYQVSLNIRCFRTEDHPNDERYLITLDLGPPVFDDSPTP</sequence>
<evidence type="ECO:0000313" key="1">
    <source>
        <dbReference type="EMBL" id="CAE6898863.1"/>
    </source>
</evidence>
<comment type="caution">
    <text evidence="1">The sequence shown here is derived from an EMBL/GenBank/DDBJ whole genome shotgun (WGS) entry which is preliminary data.</text>
</comment>
<dbReference type="RefSeq" id="WP_236061132.1">
    <property type="nucleotide sequence ID" value="NZ_CAJNAS010000008.1"/>
</dbReference>
<keyword evidence="2" id="KW-1185">Reference proteome</keyword>
<dbReference type="Proteomes" id="UP000675121">
    <property type="component" value="Unassembled WGS sequence"/>
</dbReference>
<evidence type="ECO:0000313" key="2">
    <source>
        <dbReference type="Proteomes" id="UP000675121"/>
    </source>
</evidence>
<dbReference type="AlphaFoldDB" id="A0A9N8MT52"/>
<proteinExistence type="predicted"/>
<protein>
    <submittedName>
        <fullName evidence="1">Uncharacterized protein</fullName>
    </submittedName>
</protein>
<name>A0A9N8MT52_9BURK</name>